<feature type="region of interest" description="Disordered" evidence="1">
    <location>
        <begin position="44"/>
        <end position="73"/>
    </location>
</feature>
<accession>A0A164KQF2</accession>
<comment type="caution">
    <text evidence="2">The sequence shown here is derived from an EMBL/GenBank/DDBJ whole genome shotgun (WGS) entry which is preliminary data.</text>
</comment>
<feature type="compositionally biased region" description="Basic and acidic residues" evidence="1">
    <location>
        <begin position="13"/>
        <end position="23"/>
    </location>
</feature>
<evidence type="ECO:0000313" key="2">
    <source>
        <dbReference type="EMBL" id="KZM71629.1"/>
    </source>
</evidence>
<sequence length="73" mass="7590">MAADYTDMATDLSEARADTPDSHDAAVTAEGAEAARLIDIAHPEPRSIGPAQPAPFPINAPGAKLDLEHVSQL</sequence>
<keyword evidence="3" id="KW-1185">Reference proteome</keyword>
<proteinExistence type="predicted"/>
<name>A0A164KQF2_9NOCA</name>
<reference evidence="2 3" key="1">
    <citation type="submission" date="2016-04" db="EMBL/GenBank/DDBJ databases">
        <authorList>
            <person name="Evans L.H."/>
            <person name="Alamgir A."/>
            <person name="Owens N."/>
            <person name="Weber N.D."/>
            <person name="Virtaneva K."/>
            <person name="Barbian K."/>
            <person name="Babar A."/>
            <person name="Rosenke K."/>
        </authorList>
    </citation>
    <scope>NUCLEOTIDE SEQUENCE [LARGE SCALE GENOMIC DNA]</scope>
    <source>
        <strain evidence="2 3">IFM 0406</strain>
    </source>
</reference>
<organism evidence="2 3">
    <name type="scientific">Nocardia terpenica</name>
    <dbReference type="NCBI Taxonomy" id="455432"/>
    <lineage>
        <taxon>Bacteria</taxon>
        <taxon>Bacillati</taxon>
        <taxon>Actinomycetota</taxon>
        <taxon>Actinomycetes</taxon>
        <taxon>Mycobacteriales</taxon>
        <taxon>Nocardiaceae</taxon>
        <taxon>Nocardia</taxon>
    </lineage>
</organism>
<dbReference type="EMBL" id="LWGR01000012">
    <property type="protein sequence ID" value="KZM71629.1"/>
    <property type="molecule type" value="Genomic_DNA"/>
</dbReference>
<dbReference type="AlphaFoldDB" id="A0A164KQF2"/>
<protein>
    <submittedName>
        <fullName evidence="2">Uncharacterized protein</fullName>
    </submittedName>
</protein>
<feature type="region of interest" description="Disordered" evidence="1">
    <location>
        <begin position="1"/>
        <end position="23"/>
    </location>
</feature>
<evidence type="ECO:0000313" key="3">
    <source>
        <dbReference type="Proteomes" id="UP000076512"/>
    </source>
</evidence>
<dbReference type="Proteomes" id="UP000076512">
    <property type="component" value="Unassembled WGS sequence"/>
</dbReference>
<evidence type="ECO:0000256" key="1">
    <source>
        <dbReference type="SAM" id="MobiDB-lite"/>
    </source>
</evidence>
<gene>
    <name evidence="2" type="ORF">AWN90_02580</name>
</gene>